<feature type="non-terminal residue" evidence="1">
    <location>
        <position position="1"/>
    </location>
</feature>
<comment type="caution">
    <text evidence="1">The sequence shown here is derived from an EMBL/GenBank/DDBJ whole genome shotgun (WGS) entry which is preliminary data.</text>
</comment>
<feature type="non-terminal residue" evidence="1">
    <location>
        <position position="46"/>
    </location>
</feature>
<organism evidence="1 2">
    <name type="scientific">Cetraspora pellucida</name>
    <dbReference type="NCBI Taxonomy" id="1433469"/>
    <lineage>
        <taxon>Eukaryota</taxon>
        <taxon>Fungi</taxon>
        <taxon>Fungi incertae sedis</taxon>
        <taxon>Mucoromycota</taxon>
        <taxon>Glomeromycotina</taxon>
        <taxon>Glomeromycetes</taxon>
        <taxon>Diversisporales</taxon>
        <taxon>Gigasporaceae</taxon>
        <taxon>Cetraspora</taxon>
    </lineage>
</organism>
<accession>A0ACA9R7I5</accession>
<sequence length="46" mass="5439">CHNIDNKYFTEEGFEPDANFKMNGISYAILFEPSLIKLWKDIGYHE</sequence>
<gene>
    <name evidence="1" type="ORF">SPELUC_LOCUS16333</name>
</gene>
<dbReference type="Proteomes" id="UP000789366">
    <property type="component" value="Unassembled WGS sequence"/>
</dbReference>
<keyword evidence="2" id="KW-1185">Reference proteome</keyword>
<protein>
    <submittedName>
        <fullName evidence="1">2866_t:CDS:1</fullName>
    </submittedName>
</protein>
<proteinExistence type="predicted"/>
<dbReference type="EMBL" id="CAJVPW010059687">
    <property type="protein sequence ID" value="CAG8779872.1"/>
    <property type="molecule type" value="Genomic_DNA"/>
</dbReference>
<reference evidence="1" key="1">
    <citation type="submission" date="2021-06" db="EMBL/GenBank/DDBJ databases">
        <authorList>
            <person name="Kallberg Y."/>
            <person name="Tangrot J."/>
            <person name="Rosling A."/>
        </authorList>
    </citation>
    <scope>NUCLEOTIDE SEQUENCE</scope>
    <source>
        <strain evidence="1">28 12/20/2015</strain>
    </source>
</reference>
<evidence type="ECO:0000313" key="2">
    <source>
        <dbReference type="Proteomes" id="UP000789366"/>
    </source>
</evidence>
<evidence type="ECO:0000313" key="1">
    <source>
        <dbReference type="EMBL" id="CAG8779872.1"/>
    </source>
</evidence>
<name>A0ACA9R7I5_9GLOM</name>